<evidence type="ECO:0000313" key="1">
    <source>
        <dbReference type="EMBL" id="OCL34499.1"/>
    </source>
</evidence>
<dbReference type="EMBL" id="MBQD01000020">
    <property type="protein sequence ID" value="OCL34499.1"/>
    <property type="molecule type" value="Genomic_DNA"/>
</dbReference>
<sequence>MKTLIIINGSAYGLDSTYNAIRLAASMAKREGIDTTVFLMGDGVTAAMAGQKTPDGYYKLDRMLGTVTRNGGEILCCGTCMDARGITAEMLVEGARRSTMEELTDNTLAADKVLVF</sequence>
<dbReference type="SUPFAM" id="SSF75169">
    <property type="entry name" value="DsrEFH-like"/>
    <property type="match status" value="1"/>
</dbReference>
<dbReference type="InterPro" id="IPR003787">
    <property type="entry name" value="Sulphur_relay_DsrE/F-like"/>
</dbReference>
<dbReference type="Proteomes" id="UP000093501">
    <property type="component" value="Unassembled WGS sequence"/>
</dbReference>
<dbReference type="Gene3D" id="3.40.1260.10">
    <property type="entry name" value="DsrEFH-like"/>
    <property type="match status" value="1"/>
</dbReference>
<gene>
    <name evidence="1" type="ORF">BCR15_01995</name>
</gene>
<dbReference type="PANTHER" id="PTHR34874:SF1">
    <property type="entry name" value="PROTEIN YCHN"/>
    <property type="match status" value="1"/>
</dbReference>
<name>A0A1C0AMN2_9ACTN</name>
<dbReference type="GO" id="GO:0005829">
    <property type="term" value="C:cytosol"/>
    <property type="evidence" value="ECO:0007669"/>
    <property type="project" value="TreeGrafter"/>
</dbReference>
<dbReference type="Pfam" id="PF02635">
    <property type="entry name" value="DsrE"/>
    <property type="match status" value="1"/>
</dbReference>
<dbReference type="InterPro" id="IPR027396">
    <property type="entry name" value="DsrEFH-like"/>
</dbReference>
<accession>A0A1C0AMN2</accession>
<reference evidence="2" key="1">
    <citation type="submission" date="2016-07" db="EMBL/GenBank/DDBJ databases">
        <authorList>
            <person name="Florea S."/>
            <person name="Webb J.S."/>
            <person name="Jaromczyk J."/>
            <person name="Schardl C.L."/>
        </authorList>
    </citation>
    <scope>NUCLEOTIDE SEQUENCE [LARGE SCALE GENOMIC DNA]</scope>
    <source>
        <strain evidence="2">IPBSL-7</strain>
    </source>
</reference>
<dbReference type="PANTHER" id="PTHR34874">
    <property type="entry name" value="PROTEIN YCHN"/>
    <property type="match status" value="1"/>
</dbReference>
<keyword evidence="2" id="KW-1185">Reference proteome</keyword>
<evidence type="ECO:0000313" key="2">
    <source>
        <dbReference type="Proteomes" id="UP000093501"/>
    </source>
</evidence>
<organism evidence="1 2">
    <name type="scientific">Tessaracoccus lapidicaptus</name>
    <dbReference type="NCBI Taxonomy" id="1427523"/>
    <lineage>
        <taxon>Bacteria</taxon>
        <taxon>Bacillati</taxon>
        <taxon>Actinomycetota</taxon>
        <taxon>Actinomycetes</taxon>
        <taxon>Propionibacteriales</taxon>
        <taxon>Propionibacteriaceae</taxon>
        <taxon>Tessaracoccus</taxon>
    </lineage>
</organism>
<protein>
    <submittedName>
        <fullName evidence="1">Uncharacterized protein</fullName>
    </submittedName>
</protein>
<proteinExistence type="predicted"/>
<dbReference type="AlphaFoldDB" id="A0A1C0AMN2"/>
<comment type="caution">
    <text evidence="1">The sequence shown here is derived from an EMBL/GenBank/DDBJ whole genome shotgun (WGS) entry which is preliminary data.</text>
</comment>
<dbReference type="RefSeq" id="WP_068751182.1">
    <property type="nucleotide sequence ID" value="NZ_LR214441.1"/>
</dbReference>